<evidence type="ECO:0000256" key="8">
    <source>
        <dbReference type="ARBA" id="ARBA00022475"/>
    </source>
</evidence>
<evidence type="ECO:0000256" key="3">
    <source>
        <dbReference type="ARBA" id="ARBA00005119"/>
    </source>
</evidence>
<keyword evidence="13 19" id="KW-1133">Transmembrane helix</keyword>
<proteinExistence type="inferred from homology"/>
<comment type="pathway">
    <text evidence="3 18">Phospholipid metabolism; CDP-diacylglycerol biosynthesis; CDP-diacylglycerol from sn-glycerol 3-phosphate: step 3/3.</text>
</comment>
<comment type="subcellular location">
    <subcellularLocation>
        <location evidence="2">Cell membrane</location>
        <topology evidence="2">Multi-pass membrane protein</topology>
    </subcellularLocation>
</comment>
<dbReference type="GO" id="GO:0004605">
    <property type="term" value="F:phosphatidate cytidylyltransferase activity"/>
    <property type="evidence" value="ECO:0007669"/>
    <property type="project" value="UniProtKB-EC"/>
</dbReference>
<evidence type="ECO:0000256" key="9">
    <source>
        <dbReference type="ARBA" id="ARBA00022516"/>
    </source>
</evidence>
<dbReference type="PANTHER" id="PTHR46382:SF1">
    <property type="entry name" value="PHOSPHATIDATE CYTIDYLYLTRANSFERASE"/>
    <property type="match status" value="1"/>
</dbReference>
<dbReference type="Pfam" id="PF01148">
    <property type="entry name" value="CTP_transf_1"/>
    <property type="match status" value="1"/>
</dbReference>
<comment type="pathway">
    <text evidence="4">Lipid metabolism.</text>
</comment>
<keyword evidence="12 18" id="KW-0548">Nucleotidyltransferase</keyword>
<evidence type="ECO:0000256" key="18">
    <source>
        <dbReference type="RuleBase" id="RU003938"/>
    </source>
</evidence>
<dbReference type="AlphaFoldDB" id="A0A433JJ96"/>
<dbReference type="GO" id="GO:0016024">
    <property type="term" value="P:CDP-diacylglycerol biosynthetic process"/>
    <property type="evidence" value="ECO:0007669"/>
    <property type="project" value="UniProtKB-UniPathway"/>
</dbReference>
<evidence type="ECO:0000256" key="5">
    <source>
        <dbReference type="ARBA" id="ARBA00010185"/>
    </source>
</evidence>
<feature type="transmembrane region" description="Helical" evidence="19">
    <location>
        <begin position="101"/>
        <end position="128"/>
    </location>
</feature>
<keyword evidence="15 19" id="KW-0472">Membrane</keyword>
<accession>A0A433JJ96</accession>
<reference evidence="20 21" key="1">
    <citation type="submission" date="2018-12" db="EMBL/GenBank/DDBJ databases">
        <title>Legionella sp,whole genome shotgun sequence.</title>
        <authorList>
            <person name="Wu H."/>
        </authorList>
    </citation>
    <scope>NUCLEOTIDE SEQUENCE [LARGE SCALE GENOMIC DNA]</scope>
    <source>
        <strain evidence="21">km714</strain>
    </source>
</reference>
<keyword evidence="9" id="KW-0444">Lipid biosynthesis</keyword>
<dbReference type="EMBL" id="RZGR01000015">
    <property type="protein sequence ID" value="RUQ88061.1"/>
    <property type="molecule type" value="Genomic_DNA"/>
</dbReference>
<feature type="transmembrane region" description="Helical" evidence="19">
    <location>
        <begin position="134"/>
        <end position="152"/>
    </location>
</feature>
<organism evidence="20 21">
    <name type="scientific">Legionella septentrionalis</name>
    <dbReference type="NCBI Taxonomy" id="2498109"/>
    <lineage>
        <taxon>Bacteria</taxon>
        <taxon>Pseudomonadati</taxon>
        <taxon>Pseudomonadota</taxon>
        <taxon>Gammaproteobacteria</taxon>
        <taxon>Legionellales</taxon>
        <taxon>Legionellaceae</taxon>
        <taxon>Legionella</taxon>
    </lineage>
</organism>
<evidence type="ECO:0000256" key="12">
    <source>
        <dbReference type="ARBA" id="ARBA00022695"/>
    </source>
</evidence>
<evidence type="ECO:0000313" key="21">
    <source>
        <dbReference type="Proteomes" id="UP000288012"/>
    </source>
</evidence>
<keyword evidence="11 18" id="KW-0812">Transmembrane</keyword>
<comment type="similarity">
    <text evidence="5 18">Belongs to the CDS family.</text>
</comment>
<comment type="caution">
    <text evidence="20">The sequence shown here is derived from an EMBL/GenBank/DDBJ whole genome shotgun (WGS) entry which is preliminary data.</text>
</comment>
<keyword evidence="14" id="KW-0443">Lipid metabolism</keyword>
<evidence type="ECO:0000256" key="6">
    <source>
        <dbReference type="ARBA" id="ARBA00012487"/>
    </source>
</evidence>
<feature type="transmembrane region" description="Helical" evidence="19">
    <location>
        <begin position="52"/>
        <end position="69"/>
    </location>
</feature>
<feature type="transmembrane region" description="Helical" evidence="19">
    <location>
        <begin position="12"/>
        <end position="40"/>
    </location>
</feature>
<dbReference type="PROSITE" id="PS01315">
    <property type="entry name" value="CDS"/>
    <property type="match status" value="1"/>
</dbReference>
<name>A0A433JJ96_9GAMM</name>
<evidence type="ECO:0000256" key="13">
    <source>
        <dbReference type="ARBA" id="ARBA00022989"/>
    </source>
</evidence>
<feature type="transmembrane region" description="Helical" evidence="19">
    <location>
        <begin position="75"/>
        <end position="94"/>
    </location>
</feature>
<keyword evidence="21" id="KW-1185">Reference proteome</keyword>
<evidence type="ECO:0000256" key="19">
    <source>
        <dbReference type="SAM" id="Phobius"/>
    </source>
</evidence>
<dbReference type="RefSeq" id="WP_126954653.1">
    <property type="nucleotide sequence ID" value="NZ_RZGR01000015.1"/>
</dbReference>
<sequence length="265" mass="29203">MFKQRLITTLILIPAVLFAIYYAPSWLLASIVLLLTAAGAWEWSQLIPVKKLPYKILFTLLVLAATWLCMQWLDYWSITGLILWTLIFFAVLLFPSSQVVWGYPFIVAGAALVLLPLFASSLMALYRLTAGKDLVVYLLALVWAADIGAYLAGKSCGRRKLIPLVSPGKTIEGTLGGVLLAMAVAAAGYLYFKPVYSFYWFILAAGTIFISILGDLCISILKRRCKLKDTGNIFPGHGGVLDRLDSLIAALPLFYCGVRFFFAGL</sequence>
<dbReference type="OrthoDB" id="9799199at2"/>
<keyword evidence="10 18" id="KW-0808">Transferase</keyword>
<dbReference type="Proteomes" id="UP000288012">
    <property type="component" value="Unassembled WGS sequence"/>
</dbReference>
<evidence type="ECO:0000256" key="15">
    <source>
        <dbReference type="ARBA" id="ARBA00023136"/>
    </source>
</evidence>
<evidence type="ECO:0000313" key="20">
    <source>
        <dbReference type="EMBL" id="RUQ88061.1"/>
    </source>
</evidence>
<keyword evidence="17" id="KW-1208">Phospholipid metabolism</keyword>
<evidence type="ECO:0000256" key="17">
    <source>
        <dbReference type="ARBA" id="ARBA00023264"/>
    </source>
</evidence>
<dbReference type="GO" id="GO:0005886">
    <property type="term" value="C:plasma membrane"/>
    <property type="evidence" value="ECO:0007669"/>
    <property type="project" value="UniProtKB-SubCell"/>
</dbReference>
<keyword evidence="8" id="KW-1003">Cell membrane</keyword>
<evidence type="ECO:0000256" key="2">
    <source>
        <dbReference type="ARBA" id="ARBA00004651"/>
    </source>
</evidence>
<feature type="transmembrane region" description="Helical" evidence="19">
    <location>
        <begin position="173"/>
        <end position="192"/>
    </location>
</feature>
<evidence type="ECO:0000256" key="16">
    <source>
        <dbReference type="ARBA" id="ARBA00023209"/>
    </source>
</evidence>
<evidence type="ECO:0000256" key="7">
    <source>
        <dbReference type="ARBA" id="ARBA00019373"/>
    </source>
</evidence>
<evidence type="ECO:0000256" key="11">
    <source>
        <dbReference type="ARBA" id="ARBA00022692"/>
    </source>
</evidence>
<dbReference type="InterPro" id="IPR000374">
    <property type="entry name" value="PC_trans"/>
</dbReference>
<keyword evidence="16" id="KW-0594">Phospholipid biosynthesis</keyword>
<evidence type="ECO:0000256" key="10">
    <source>
        <dbReference type="ARBA" id="ARBA00022679"/>
    </source>
</evidence>
<evidence type="ECO:0000256" key="4">
    <source>
        <dbReference type="ARBA" id="ARBA00005189"/>
    </source>
</evidence>
<evidence type="ECO:0000256" key="1">
    <source>
        <dbReference type="ARBA" id="ARBA00001698"/>
    </source>
</evidence>
<evidence type="ECO:0000256" key="14">
    <source>
        <dbReference type="ARBA" id="ARBA00023098"/>
    </source>
</evidence>
<comment type="catalytic activity">
    <reaction evidence="1 18">
        <text>a 1,2-diacyl-sn-glycero-3-phosphate + CTP + H(+) = a CDP-1,2-diacyl-sn-glycerol + diphosphate</text>
        <dbReference type="Rhea" id="RHEA:16229"/>
        <dbReference type="ChEBI" id="CHEBI:15378"/>
        <dbReference type="ChEBI" id="CHEBI:33019"/>
        <dbReference type="ChEBI" id="CHEBI:37563"/>
        <dbReference type="ChEBI" id="CHEBI:58332"/>
        <dbReference type="ChEBI" id="CHEBI:58608"/>
        <dbReference type="EC" id="2.7.7.41"/>
    </reaction>
</comment>
<dbReference type="EC" id="2.7.7.41" evidence="6 18"/>
<gene>
    <name evidence="20" type="ORF">EKM59_06335</name>
</gene>
<protein>
    <recommendedName>
        <fullName evidence="7 18">Phosphatidate cytidylyltransferase</fullName>
        <ecNumber evidence="6 18">2.7.7.41</ecNumber>
    </recommendedName>
</protein>
<feature type="transmembrane region" description="Helical" evidence="19">
    <location>
        <begin position="198"/>
        <end position="221"/>
    </location>
</feature>
<dbReference type="PANTHER" id="PTHR46382">
    <property type="entry name" value="PHOSPHATIDATE CYTIDYLYLTRANSFERASE"/>
    <property type="match status" value="1"/>
</dbReference>
<dbReference type="UniPathway" id="UPA00557">
    <property type="reaction ID" value="UER00614"/>
</dbReference>